<reference evidence="2 3" key="1">
    <citation type="journal article" date="2018" name="Front. Plant Sci.">
        <title>Red Clover (Trifolium pratense) and Zigzag Clover (T. medium) - A Picture of Genomic Similarities and Differences.</title>
        <authorList>
            <person name="Dluhosova J."/>
            <person name="Istvanek J."/>
            <person name="Nedelnik J."/>
            <person name="Repkova J."/>
        </authorList>
    </citation>
    <scope>NUCLEOTIDE SEQUENCE [LARGE SCALE GENOMIC DNA]</scope>
    <source>
        <strain evidence="3">cv. 10/8</strain>
        <tissue evidence="2">Leaf</tissue>
    </source>
</reference>
<keyword evidence="2" id="KW-0647">Proteasome</keyword>
<comment type="caution">
    <text evidence="2">The sequence shown here is derived from an EMBL/GenBank/DDBJ whole genome shotgun (WGS) entry which is preliminary data.</text>
</comment>
<dbReference type="Proteomes" id="UP000265520">
    <property type="component" value="Unassembled WGS sequence"/>
</dbReference>
<dbReference type="AlphaFoldDB" id="A0A392UI51"/>
<evidence type="ECO:0000313" key="2">
    <source>
        <dbReference type="EMBL" id="MCI73293.1"/>
    </source>
</evidence>
<organism evidence="2 3">
    <name type="scientific">Trifolium medium</name>
    <dbReference type="NCBI Taxonomy" id="97028"/>
    <lineage>
        <taxon>Eukaryota</taxon>
        <taxon>Viridiplantae</taxon>
        <taxon>Streptophyta</taxon>
        <taxon>Embryophyta</taxon>
        <taxon>Tracheophyta</taxon>
        <taxon>Spermatophyta</taxon>
        <taxon>Magnoliopsida</taxon>
        <taxon>eudicotyledons</taxon>
        <taxon>Gunneridae</taxon>
        <taxon>Pentapetalae</taxon>
        <taxon>rosids</taxon>
        <taxon>fabids</taxon>
        <taxon>Fabales</taxon>
        <taxon>Fabaceae</taxon>
        <taxon>Papilionoideae</taxon>
        <taxon>50 kb inversion clade</taxon>
        <taxon>NPAAA clade</taxon>
        <taxon>Hologalegina</taxon>
        <taxon>IRL clade</taxon>
        <taxon>Trifolieae</taxon>
        <taxon>Trifolium</taxon>
    </lineage>
</organism>
<keyword evidence="3" id="KW-1185">Reference proteome</keyword>
<feature type="non-terminal residue" evidence="2">
    <location>
        <position position="34"/>
    </location>
</feature>
<sequence length="34" mass="3574">MDKRSALESEMNSIIARLSQPGAPGLSGNLVDSE</sequence>
<evidence type="ECO:0000256" key="1">
    <source>
        <dbReference type="SAM" id="MobiDB-lite"/>
    </source>
</evidence>
<evidence type="ECO:0000313" key="3">
    <source>
        <dbReference type="Proteomes" id="UP000265520"/>
    </source>
</evidence>
<proteinExistence type="predicted"/>
<dbReference type="EMBL" id="LXQA010835443">
    <property type="protein sequence ID" value="MCI73293.1"/>
    <property type="molecule type" value="Genomic_DNA"/>
</dbReference>
<name>A0A392UI51_9FABA</name>
<accession>A0A392UI51</accession>
<protein>
    <submittedName>
        <fullName evidence="2">26S proteasome non-ATPase regulatory subunit 9-like</fullName>
    </submittedName>
</protein>
<dbReference type="GO" id="GO:0000502">
    <property type="term" value="C:proteasome complex"/>
    <property type="evidence" value="ECO:0007669"/>
    <property type="project" value="UniProtKB-KW"/>
</dbReference>
<feature type="region of interest" description="Disordered" evidence="1">
    <location>
        <begin position="1"/>
        <end position="34"/>
    </location>
</feature>